<dbReference type="AlphaFoldDB" id="D4JEP4"/>
<dbReference type="KEGG" id="euc:EC1_11790"/>
<gene>
    <name evidence="2" type="ORF">EC1_11790</name>
</gene>
<accession>D4JEP4</accession>
<name>D4JEP4_9FIRM</name>
<feature type="domain" description="HTH cro/C1-type" evidence="1">
    <location>
        <begin position="13"/>
        <end position="40"/>
    </location>
</feature>
<reference evidence="2 3" key="2">
    <citation type="submission" date="2010-03" db="EMBL/GenBank/DDBJ databases">
        <authorList>
            <person name="Pajon A."/>
        </authorList>
    </citation>
    <scope>NUCLEOTIDE SEQUENCE [LARGE SCALE GENOMIC DNA]</scope>
    <source>
        <strain evidence="2 3">T2-87</strain>
    </source>
</reference>
<dbReference type="Pfam" id="PF01381">
    <property type="entry name" value="HTH_3"/>
    <property type="match status" value="1"/>
</dbReference>
<dbReference type="CDD" id="cd00093">
    <property type="entry name" value="HTH_XRE"/>
    <property type="match status" value="1"/>
</dbReference>
<evidence type="ECO:0000313" key="3">
    <source>
        <dbReference type="Proteomes" id="UP000008801"/>
    </source>
</evidence>
<dbReference type="STRING" id="717960.EC1_11790"/>
<dbReference type="GO" id="GO:0003677">
    <property type="term" value="F:DNA binding"/>
    <property type="evidence" value="ECO:0007669"/>
    <property type="project" value="InterPro"/>
</dbReference>
<dbReference type="SUPFAM" id="SSF47413">
    <property type="entry name" value="lambda repressor-like DNA-binding domains"/>
    <property type="match status" value="1"/>
</dbReference>
<organism evidence="2 3">
    <name type="scientific">Faecalitalea cylindroides T2-87</name>
    <dbReference type="NCBI Taxonomy" id="717960"/>
    <lineage>
        <taxon>Bacteria</taxon>
        <taxon>Bacillati</taxon>
        <taxon>Bacillota</taxon>
        <taxon>Erysipelotrichia</taxon>
        <taxon>Erysipelotrichales</taxon>
        <taxon>Erysipelotrichaceae</taxon>
        <taxon>Faecalitalea</taxon>
    </lineage>
</organism>
<dbReference type="HOGENOM" id="CLU_3043574_0_0_9"/>
<evidence type="ECO:0000313" key="2">
    <source>
        <dbReference type="EMBL" id="CBK88666.1"/>
    </source>
</evidence>
<protein>
    <submittedName>
        <fullName evidence="2">Helix-turn-helix</fullName>
    </submittedName>
</protein>
<reference evidence="2 3" key="1">
    <citation type="submission" date="2010-03" db="EMBL/GenBank/DDBJ databases">
        <title>The genome sequence of Eubacterium cylindroides T2-87.</title>
        <authorList>
            <consortium name="metaHIT consortium -- http://www.metahit.eu/"/>
            <person name="Pajon A."/>
            <person name="Turner K."/>
            <person name="Parkhill J."/>
            <person name="Duncan S."/>
            <person name="Flint H."/>
        </authorList>
    </citation>
    <scope>NUCLEOTIDE SEQUENCE [LARGE SCALE GENOMIC DNA]</scope>
    <source>
        <strain evidence="2 3">T2-87</strain>
    </source>
</reference>
<evidence type="ECO:0000259" key="1">
    <source>
        <dbReference type="Pfam" id="PF01381"/>
    </source>
</evidence>
<dbReference type="EMBL" id="FP929041">
    <property type="protein sequence ID" value="CBK88666.1"/>
    <property type="molecule type" value="Genomic_DNA"/>
</dbReference>
<dbReference type="InterPro" id="IPR010982">
    <property type="entry name" value="Lambda_DNA-bd_dom_sf"/>
</dbReference>
<dbReference type="Proteomes" id="UP000008801">
    <property type="component" value="Chromosome"/>
</dbReference>
<dbReference type="InterPro" id="IPR001387">
    <property type="entry name" value="Cro/C1-type_HTH"/>
</dbReference>
<proteinExistence type="predicted"/>
<dbReference type="Gene3D" id="1.10.10.60">
    <property type="entry name" value="Homeodomain-like"/>
    <property type="match status" value="1"/>
</dbReference>
<sequence length="54" mass="6315">MTLRELLVQFEIQNNLSHADVAKEVGVSVSTYYRWINGESTKLKKRPFKNFQLS</sequence>